<dbReference type="EMBL" id="FOFA01000004">
    <property type="protein sequence ID" value="SEQ56757.1"/>
    <property type="molecule type" value="Genomic_DNA"/>
</dbReference>
<reference evidence="4" key="1">
    <citation type="submission" date="2016-10" db="EMBL/GenBank/DDBJ databases">
        <authorList>
            <person name="Varghese N."/>
            <person name="Submissions S."/>
        </authorList>
    </citation>
    <scope>NUCLEOTIDE SEQUENCE [LARGE SCALE GENOMIC DNA]</scope>
    <source>
        <strain evidence="4">CGMCC 4.6856</strain>
    </source>
</reference>
<feature type="transmembrane region" description="Helical" evidence="1">
    <location>
        <begin position="30"/>
        <end position="55"/>
    </location>
</feature>
<dbReference type="Pfam" id="PF06724">
    <property type="entry name" value="DUF1206"/>
    <property type="match status" value="3"/>
</dbReference>
<protein>
    <recommendedName>
        <fullName evidence="2">DUF1206 domain-containing protein</fullName>
    </recommendedName>
</protein>
<feature type="domain" description="DUF1206" evidence="2">
    <location>
        <begin position="208"/>
        <end position="275"/>
    </location>
</feature>
<keyword evidence="4" id="KW-1185">Reference proteome</keyword>
<evidence type="ECO:0000313" key="4">
    <source>
        <dbReference type="Proteomes" id="UP000198504"/>
    </source>
</evidence>
<feature type="transmembrane region" description="Helical" evidence="1">
    <location>
        <begin position="75"/>
        <end position="100"/>
    </location>
</feature>
<keyword evidence="1" id="KW-0472">Membrane</keyword>
<evidence type="ECO:0000256" key="1">
    <source>
        <dbReference type="SAM" id="Phobius"/>
    </source>
</evidence>
<keyword evidence="1" id="KW-0812">Transmembrane</keyword>
<dbReference type="OrthoDB" id="4552598at2"/>
<organism evidence="3 4">
    <name type="scientific">Microlunatus flavus</name>
    <dbReference type="NCBI Taxonomy" id="1036181"/>
    <lineage>
        <taxon>Bacteria</taxon>
        <taxon>Bacillati</taxon>
        <taxon>Actinomycetota</taxon>
        <taxon>Actinomycetes</taxon>
        <taxon>Propionibacteriales</taxon>
        <taxon>Propionibacteriaceae</taxon>
        <taxon>Microlunatus</taxon>
    </lineage>
</organism>
<gene>
    <name evidence="3" type="ORF">SAMN05421756_104106</name>
</gene>
<feature type="domain" description="DUF1206" evidence="2">
    <location>
        <begin position="121"/>
        <end position="187"/>
    </location>
</feature>
<evidence type="ECO:0000259" key="2">
    <source>
        <dbReference type="Pfam" id="PF06724"/>
    </source>
</evidence>
<dbReference type="AlphaFoldDB" id="A0A1H9H3D4"/>
<dbReference type="Proteomes" id="UP000198504">
    <property type="component" value="Unassembled WGS sequence"/>
</dbReference>
<dbReference type="InterPro" id="IPR009597">
    <property type="entry name" value="DUF1206"/>
</dbReference>
<feature type="transmembrane region" description="Helical" evidence="1">
    <location>
        <begin position="162"/>
        <end position="183"/>
    </location>
</feature>
<keyword evidence="1" id="KW-1133">Transmembrane helix</keyword>
<proteinExistence type="predicted"/>
<dbReference type="RefSeq" id="WP_091179948.1">
    <property type="nucleotide sequence ID" value="NZ_FOFA01000004.1"/>
</dbReference>
<feature type="domain" description="DUF1206" evidence="2">
    <location>
        <begin position="34"/>
        <end position="100"/>
    </location>
</feature>
<feature type="transmembrane region" description="Helical" evidence="1">
    <location>
        <begin position="251"/>
        <end position="274"/>
    </location>
</feature>
<name>A0A1H9H3D4_9ACTN</name>
<feature type="transmembrane region" description="Helical" evidence="1">
    <location>
        <begin position="204"/>
        <end position="231"/>
    </location>
</feature>
<evidence type="ECO:0000313" key="3">
    <source>
        <dbReference type="EMBL" id="SEQ56757.1"/>
    </source>
</evidence>
<sequence>MADEGVTAERAEAEVEQQSQRLRRSRGYGALVRAGLVCWAAVHLLIAYLALRVAWGGGGDASQQGALKTLAKTGAGPVLLGVVAVGMFALTVWQGFEAALGQGRVAEQHDERRRTLKRLSSAGRALVYLALGVSALRLVLGGGGSSDQQEEGLTGRLMGVPLGRALVVLVAAVILAVAVAQVVRGVRQKFTEDLSGDRTRAVRVLGTIGYVAKGVALAVVGALFGWAALSYDPKKAGGLDEALHTVGSQPAGAVLLTALALGFAAFGVFCLVWARNPRT</sequence>
<feature type="transmembrane region" description="Helical" evidence="1">
    <location>
        <begin position="121"/>
        <end position="142"/>
    </location>
</feature>
<dbReference type="STRING" id="1036181.SAMN05421756_104106"/>
<accession>A0A1H9H3D4</accession>